<feature type="transmembrane region" description="Helical" evidence="10">
    <location>
        <begin position="390"/>
        <end position="409"/>
    </location>
</feature>
<evidence type="ECO:0000256" key="7">
    <source>
        <dbReference type="ARBA" id="ARBA00022989"/>
    </source>
</evidence>
<feature type="transmembrane region" description="Helical" evidence="10">
    <location>
        <begin position="356"/>
        <end position="378"/>
    </location>
</feature>
<dbReference type="CDD" id="cd13136">
    <property type="entry name" value="MATE_DinF_like"/>
    <property type="match status" value="1"/>
</dbReference>
<comment type="function">
    <text evidence="1">Multidrug efflux pump.</text>
</comment>
<name>A0A6H2BTN4_DOLFA</name>
<reference evidence="11 12" key="2">
    <citation type="submission" date="2020-04" db="EMBL/GenBank/DDBJ databases">
        <authorList>
            <person name="Fomenkov A."/>
            <person name="Anton B.P."/>
            <person name="Roberts R.J."/>
        </authorList>
    </citation>
    <scope>NUCLEOTIDE SEQUENCE [LARGE SCALE GENOMIC DNA]</scope>
    <source>
        <strain evidence="11 12">CCAP 1403/13f</strain>
    </source>
</reference>
<keyword evidence="7 10" id="KW-1133">Transmembrane helix</keyword>
<evidence type="ECO:0000256" key="10">
    <source>
        <dbReference type="SAM" id="Phobius"/>
    </source>
</evidence>
<dbReference type="EMBL" id="CP051206">
    <property type="protein sequence ID" value="QJB42945.1"/>
    <property type="molecule type" value="Genomic_DNA"/>
</dbReference>
<sequence>MNTKIFSQYDFLYRFLKMAALNVASNIMIPLAGIMSVAFLGHLSNISYLAGVSLGGLVFDFLYHSCFFIKSGTTAITSQAVGRDDREAILLTGLQNTLIALALGLLMLLLQYPLGKLGFMLLNATPDVELAGIAYFNSRIWGAPAALVNLVLIGWFLGREQNRNVLLLTIVGNGSNVALNYLFIILWDWASMGAGISQAMSQYITLFVGFVMISREVTLKEVGALTGKLLNLSGFQTSFVLNRNLSVRFIVIVSIFVLFNAFSATLGTDVLAENILLLQIVGLSMYMCDGVEYATATFTGNFKGQGVTHKFVPLLQVGLVTNLVISLVIGLAAVFFPDPIFHIFTNHSELIEAIKIYIPWLVLVILGAGVTYILDGYLAGLGEGSAIRNTYLISGSLGLISLSLSTFYFHSNHFLWLALFMFMLSCAFTLGIQIYMTLPSKEQNEAVTNSLPN</sequence>
<dbReference type="Proteomes" id="UP000502433">
    <property type="component" value="Chromosome"/>
</dbReference>
<feature type="transmembrane region" description="Helical" evidence="10">
    <location>
        <begin position="165"/>
        <end position="187"/>
    </location>
</feature>
<dbReference type="Pfam" id="PF01554">
    <property type="entry name" value="MatE"/>
    <property type="match status" value="2"/>
</dbReference>
<dbReference type="GO" id="GO:0042910">
    <property type="term" value="F:xenobiotic transmembrane transporter activity"/>
    <property type="evidence" value="ECO:0007669"/>
    <property type="project" value="InterPro"/>
</dbReference>
<evidence type="ECO:0000256" key="1">
    <source>
        <dbReference type="ARBA" id="ARBA00003408"/>
    </source>
</evidence>
<feature type="transmembrane region" description="Helical" evidence="10">
    <location>
        <begin position="193"/>
        <end position="213"/>
    </location>
</feature>
<feature type="transmembrane region" description="Helical" evidence="10">
    <location>
        <begin position="20"/>
        <end position="40"/>
    </location>
</feature>
<keyword evidence="8 10" id="KW-0472">Membrane</keyword>
<gene>
    <name evidence="11" type="ORF">HGD76_00495</name>
</gene>
<dbReference type="KEGG" id="dfs:HGD76_00495"/>
<feature type="transmembrane region" description="Helical" evidence="10">
    <location>
        <begin position="46"/>
        <end position="69"/>
    </location>
</feature>
<dbReference type="GO" id="GO:0015297">
    <property type="term" value="F:antiporter activity"/>
    <property type="evidence" value="ECO:0007669"/>
    <property type="project" value="InterPro"/>
</dbReference>
<dbReference type="AlphaFoldDB" id="A0A6H2BTN4"/>
<evidence type="ECO:0000256" key="6">
    <source>
        <dbReference type="ARBA" id="ARBA00022692"/>
    </source>
</evidence>
<keyword evidence="5" id="KW-0813">Transport</keyword>
<dbReference type="NCBIfam" id="TIGR00797">
    <property type="entry name" value="matE"/>
    <property type="match status" value="1"/>
</dbReference>
<feature type="transmembrane region" description="Helical" evidence="10">
    <location>
        <begin position="311"/>
        <end position="336"/>
    </location>
</feature>
<feature type="transmembrane region" description="Helical" evidence="10">
    <location>
        <begin position="89"/>
        <end position="112"/>
    </location>
</feature>
<dbReference type="InterPro" id="IPR050222">
    <property type="entry name" value="MATE_MdtK"/>
</dbReference>
<evidence type="ECO:0000256" key="2">
    <source>
        <dbReference type="ARBA" id="ARBA00004141"/>
    </source>
</evidence>
<dbReference type="PANTHER" id="PTHR43298:SF2">
    <property type="entry name" value="FMN_FAD EXPORTER YEEO-RELATED"/>
    <property type="match status" value="1"/>
</dbReference>
<feature type="transmembrane region" description="Helical" evidence="10">
    <location>
        <begin position="245"/>
        <end position="264"/>
    </location>
</feature>
<evidence type="ECO:0000256" key="8">
    <source>
        <dbReference type="ARBA" id="ARBA00023136"/>
    </source>
</evidence>
<reference evidence="11 12" key="1">
    <citation type="submission" date="2020-04" db="EMBL/GenBank/DDBJ databases">
        <title>Genome-Wide Identification of 5-Methylcytosine Sites in Bacterial Genomes By High-Throughput Sequencing of MspJI Restriction Fragments.</title>
        <authorList>
            <person name="Wu V."/>
        </authorList>
    </citation>
    <scope>NUCLEOTIDE SEQUENCE [LARGE SCALE GENOMIC DNA]</scope>
    <source>
        <strain evidence="11 12">CCAP 1403/13f</strain>
    </source>
</reference>
<feature type="transmembrane region" description="Helical" evidence="10">
    <location>
        <begin position="415"/>
        <end position="435"/>
    </location>
</feature>
<accession>A0A6H2BTN4</accession>
<dbReference type="PANTHER" id="PTHR43298">
    <property type="entry name" value="MULTIDRUG RESISTANCE PROTEIN NORM-RELATED"/>
    <property type="match status" value="1"/>
</dbReference>
<evidence type="ECO:0000256" key="5">
    <source>
        <dbReference type="ARBA" id="ARBA00022448"/>
    </source>
</evidence>
<dbReference type="NCBIfam" id="NF041358">
    <property type="entry name" value="GntT_guanitoxin"/>
    <property type="match status" value="1"/>
</dbReference>
<evidence type="ECO:0000313" key="11">
    <source>
        <dbReference type="EMBL" id="QJB42945.1"/>
    </source>
</evidence>
<organism evidence="11 12">
    <name type="scientific">Dolichospermum flos-aquae CCAP 1403/13F</name>
    <dbReference type="NCBI Taxonomy" id="315271"/>
    <lineage>
        <taxon>Bacteria</taxon>
        <taxon>Bacillati</taxon>
        <taxon>Cyanobacteriota</taxon>
        <taxon>Cyanophyceae</taxon>
        <taxon>Nostocales</taxon>
        <taxon>Aphanizomenonaceae</taxon>
        <taxon>Dolichospermum</taxon>
    </lineage>
</organism>
<keyword evidence="6 10" id="KW-0812">Transmembrane</keyword>
<dbReference type="RefSeq" id="WP_168694622.1">
    <property type="nucleotide sequence ID" value="NZ_CP051206.1"/>
</dbReference>
<evidence type="ECO:0000313" key="12">
    <source>
        <dbReference type="Proteomes" id="UP000502433"/>
    </source>
</evidence>
<feature type="transmembrane region" description="Helical" evidence="10">
    <location>
        <begin position="276"/>
        <end position="299"/>
    </location>
</feature>
<dbReference type="InterPro" id="IPR002528">
    <property type="entry name" value="MATE_fam"/>
</dbReference>
<evidence type="ECO:0000256" key="3">
    <source>
        <dbReference type="ARBA" id="ARBA00010199"/>
    </source>
</evidence>
<dbReference type="GO" id="GO:0005886">
    <property type="term" value="C:plasma membrane"/>
    <property type="evidence" value="ECO:0007669"/>
    <property type="project" value="TreeGrafter"/>
</dbReference>
<proteinExistence type="inferred from homology"/>
<protein>
    <recommendedName>
        <fullName evidence="4">Probable multidrug resistance protein NorM</fullName>
    </recommendedName>
    <alternativeName>
        <fullName evidence="9">Multidrug-efflux transporter</fullName>
    </alternativeName>
</protein>
<dbReference type="InterPro" id="IPR044644">
    <property type="entry name" value="DinF-like"/>
</dbReference>
<evidence type="ECO:0000256" key="4">
    <source>
        <dbReference type="ARBA" id="ARBA00020268"/>
    </source>
</evidence>
<feature type="transmembrane region" description="Helical" evidence="10">
    <location>
        <begin position="140"/>
        <end position="158"/>
    </location>
</feature>
<evidence type="ECO:0000256" key="9">
    <source>
        <dbReference type="ARBA" id="ARBA00031636"/>
    </source>
</evidence>
<comment type="similarity">
    <text evidence="3">Belongs to the multi antimicrobial extrusion (MATE) (TC 2.A.66.1) family.</text>
</comment>
<comment type="subcellular location">
    <subcellularLocation>
        <location evidence="2">Membrane</location>
        <topology evidence="2">Multi-pass membrane protein</topology>
    </subcellularLocation>
</comment>